<evidence type="ECO:0000313" key="5">
    <source>
        <dbReference type="Proteomes" id="UP001431572"/>
    </source>
</evidence>
<feature type="transmembrane region" description="Helical" evidence="1">
    <location>
        <begin position="63"/>
        <end position="86"/>
    </location>
</feature>
<evidence type="ECO:0000313" key="2">
    <source>
        <dbReference type="EMBL" id="NWJ45397.1"/>
    </source>
</evidence>
<keyword evidence="5" id="KW-1185">Reference proteome</keyword>
<dbReference type="EMBL" id="JACATZ010000001">
    <property type="protein sequence ID" value="NWJ45397.1"/>
    <property type="molecule type" value="Genomic_DNA"/>
</dbReference>
<dbReference type="EMBL" id="CP128399">
    <property type="protein sequence ID" value="WJW67269.1"/>
    <property type="molecule type" value="Genomic_DNA"/>
</dbReference>
<keyword evidence="1" id="KW-0472">Membrane</keyword>
<reference evidence="3" key="2">
    <citation type="journal article" date="2024" name="Nature">
        <title>Anoxygenic phototroph of the Chloroflexota uses a type I reaction centre.</title>
        <authorList>
            <person name="Tsuji J.M."/>
            <person name="Shaw N.A."/>
            <person name="Nagashima S."/>
            <person name="Venkiteswaran J.J."/>
            <person name="Schiff S.L."/>
            <person name="Watanabe T."/>
            <person name="Fukui M."/>
            <person name="Hanada S."/>
            <person name="Tank M."/>
            <person name="Neufeld J.D."/>
        </authorList>
    </citation>
    <scope>NUCLEOTIDE SEQUENCE</scope>
    <source>
        <strain evidence="3">L227-S17</strain>
    </source>
</reference>
<dbReference type="AlphaFoldDB" id="A0A8T7LWZ4"/>
<evidence type="ECO:0000313" key="3">
    <source>
        <dbReference type="EMBL" id="WJW67269.1"/>
    </source>
</evidence>
<keyword evidence="1" id="KW-1133">Transmembrane helix</keyword>
<accession>A0A8T7LWZ4</accession>
<name>A0A8T7LWZ4_9CHLR</name>
<sequence length="319" mass="35310">MNNVSPQRFVSSQLWVAPQHYTSKPVRAGYLGVKILPLFLMTLSALAGGAAIGAIAGSISYKFFSLLFIFTVGMGLLGGAIIYAVYRAAQFRNPHIALIFGILISFIASISCQGTEYLLFKEDFKAQVQSRTVSMYSSDSDLLFDRSLLEQTGSDGLLGYMKLQAQQGINITDASSGEGLVLKDAFAWFYWLAELLFALLASAYVAWVSSIKAYCNNCRHPFSVPNSIGSVKAGLEHQFVTLLRNQQYHIASQLLEPLTNRANRLEVKLERCATCQFSHSIVTTGNVKRFWGSNSPKEVARQEISTAQYQELVYSIHQL</sequence>
<keyword evidence="1" id="KW-0812">Transmembrane</keyword>
<reference evidence="2 4" key="1">
    <citation type="submission" date="2020-06" db="EMBL/GenBank/DDBJ databases">
        <title>Anoxygenic phototrophic Chloroflexota member uses a Type I reaction center.</title>
        <authorList>
            <person name="Tsuji J.M."/>
            <person name="Shaw N.A."/>
            <person name="Nagashima S."/>
            <person name="Venkiteswaran J."/>
            <person name="Schiff S.L."/>
            <person name="Hanada S."/>
            <person name="Tank M."/>
            <person name="Neufeld J.D."/>
        </authorList>
    </citation>
    <scope>NUCLEOTIDE SEQUENCE [LARGE SCALE GENOMIC DNA]</scope>
    <source>
        <strain evidence="2">L227-S17</strain>
    </source>
</reference>
<dbReference type="Proteomes" id="UP001431572">
    <property type="component" value="Chromosome 1"/>
</dbReference>
<evidence type="ECO:0000313" key="4">
    <source>
        <dbReference type="Proteomes" id="UP000521676"/>
    </source>
</evidence>
<dbReference type="Proteomes" id="UP000521676">
    <property type="component" value="Unassembled WGS sequence"/>
</dbReference>
<organism evidence="2 4">
    <name type="scientific">Candidatus Chlorohelix allophototropha</name>
    <dbReference type="NCBI Taxonomy" id="3003348"/>
    <lineage>
        <taxon>Bacteria</taxon>
        <taxon>Bacillati</taxon>
        <taxon>Chloroflexota</taxon>
        <taxon>Chloroflexia</taxon>
        <taxon>Candidatus Chloroheliales</taxon>
        <taxon>Candidatus Chloroheliaceae</taxon>
        <taxon>Candidatus Chlorohelix</taxon>
    </lineage>
</organism>
<feature type="transmembrane region" description="Helical" evidence="1">
    <location>
        <begin position="98"/>
        <end position="120"/>
    </location>
</feature>
<feature type="transmembrane region" description="Helical" evidence="1">
    <location>
        <begin position="35"/>
        <end position="57"/>
    </location>
</feature>
<evidence type="ECO:0000256" key="1">
    <source>
        <dbReference type="SAM" id="Phobius"/>
    </source>
</evidence>
<feature type="transmembrane region" description="Helical" evidence="1">
    <location>
        <begin position="188"/>
        <end position="207"/>
    </location>
</feature>
<protein>
    <submittedName>
        <fullName evidence="2">Uncharacterized protein</fullName>
    </submittedName>
</protein>
<proteinExistence type="predicted"/>
<dbReference type="RefSeq" id="WP_341469168.1">
    <property type="nucleotide sequence ID" value="NZ_CP128399.1"/>
</dbReference>
<gene>
    <name evidence="2" type="ORF">HXX08_05910</name>
    <name evidence="3" type="ORF">OZ401_000529</name>
</gene>